<dbReference type="UniPathway" id="UPA00337"/>
<keyword evidence="7" id="KW-1185">Reference proteome</keyword>
<dbReference type="GO" id="GO:0016866">
    <property type="term" value="F:intramolecular transferase activity"/>
    <property type="evidence" value="ECO:0007669"/>
    <property type="project" value="InterPro"/>
</dbReference>
<evidence type="ECO:0000259" key="5">
    <source>
        <dbReference type="Pfam" id="PF13249"/>
    </source>
</evidence>
<dbReference type="RefSeq" id="WP_134160136.1">
    <property type="nucleotide sequence ID" value="NZ_SORF01000010.1"/>
</dbReference>
<evidence type="ECO:0000259" key="4">
    <source>
        <dbReference type="Pfam" id="PF13243"/>
    </source>
</evidence>
<name>A0A4R8LJN4_9BACL</name>
<dbReference type="PANTHER" id="PTHR11764:SF20">
    <property type="entry name" value="LANOSTEROL SYNTHASE"/>
    <property type="match status" value="1"/>
</dbReference>
<dbReference type="InterPro" id="IPR018333">
    <property type="entry name" value="Squalene_cyclase"/>
</dbReference>
<evidence type="ECO:0000256" key="2">
    <source>
        <dbReference type="ARBA" id="ARBA00009755"/>
    </source>
</evidence>
<evidence type="ECO:0000313" key="6">
    <source>
        <dbReference type="EMBL" id="TDY44002.1"/>
    </source>
</evidence>
<dbReference type="GO" id="GO:0005811">
    <property type="term" value="C:lipid droplet"/>
    <property type="evidence" value="ECO:0007669"/>
    <property type="project" value="InterPro"/>
</dbReference>
<dbReference type="InterPro" id="IPR032696">
    <property type="entry name" value="SQ_cyclase_C"/>
</dbReference>
<evidence type="ECO:0000256" key="3">
    <source>
        <dbReference type="ARBA" id="ARBA00022737"/>
    </source>
</evidence>
<proteinExistence type="inferred from homology"/>
<dbReference type="Gene3D" id="1.50.10.20">
    <property type="match status" value="2"/>
</dbReference>
<dbReference type="Pfam" id="PF13249">
    <property type="entry name" value="SQHop_cyclase_N"/>
    <property type="match status" value="1"/>
</dbReference>
<comment type="caution">
    <text evidence="6">The sequence shown here is derived from an EMBL/GenBank/DDBJ whole genome shotgun (WGS) entry which is preliminary data.</text>
</comment>
<dbReference type="Pfam" id="PF13243">
    <property type="entry name" value="SQHop_cyclase_C"/>
    <property type="match status" value="1"/>
</dbReference>
<dbReference type="InterPro" id="IPR008930">
    <property type="entry name" value="Terpenoid_cyclase/PrenylTrfase"/>
</dbReference>
<organism evidence="6 7">
    <name type="scientific">Alicyclobacillus sacchari</name>
    <dbReference type="NCBI Taxonomy" id="392010"/>
    <lineage>
        <taxon>Bacteria</taxon>
        <taxon>Bacillati</taxon>
        <taxon>Bacillota</taxon>
        <taxon>Bacilli</taxon>
        <taxon>Bacillales</taxon>
        <taxon>Alicyclobacillaceae</taxon>
        <taxon>Alicyclobacillus</taxon>
    </lineage>
</organism>
<keyword evidence="3" id="KW-0677">Repeat</keyword>
<dbReference type="PANTHER" id="PTHR11764">
    <property type="entry name" value="TERPENE CYCLASE/MUTASE FAMILY MEMBER"/>
    <property type="match status" value="1"/>
</dbReference>
<dbReference type="OrthoDB" id="9758578at2"/>
<feature type="domain" description="Squalene cyclase C-terminal" evidence="4">
    <location>
        <begin position="297"/>
        <end position="611"/>
    </location>
</feature>
<dbReference type="GO" id="GO:0016104">
    <property type="term" value="P:triterpenoid biosynthetic process"/>
    <property type="evidence" value="ECO:0007669"/>
    <property type="project" value="InterPro"/>
</dbReference>
<dbReference type="SUPFAM" id="SSF48239">
    <property type="entry name" value="Terpenoid cyclases/Protein prenyltransferases"/>
    <property type="match status" value="2"/>
</dbReference>
<feature type="domain" description="Squalene cyclase N-terminal" evidence="5">
    <location>
        <begin position="18"/>
        <end position="280"/>
    </location>
</feature>
<comment type="pathway">
    <text evidence="1">Secondary metabolite biosynthesis; hopanoid biosynthesis.</text>
</comment>
<dbReference type="InterPro" id="IPR032697">
    <property type="entry name" value="SQ_cyclase_N"/>
</dbReference>
<gene>
    <name evidence="6" type="ORF">C7445_11046</name>
</gene>
<dbReference type="AlphaFoldDB" id="A0A4R8LJN4"/>
<accession>A0A4R8LJN4</accession>
<evidence type="ECO:0000313" key="7">
    <source>
        <dbReference type="Proteomes" id="UP000294581"/>
    </source>
</evidence>
<evidence type="ECO:0000256" key="1">
    <source>
        <dbReference type="ARBA" id="ARBA00004999"/>
    </source>
</evidence>
<sequence length="624" mass="69730">MKVTYPEIGCEDIDAVVQAACVELLQHQGEDGAWGDCFDTGMMPNAQTVISLHLIGHRDRAWIEPLVYAIRQHQREDGSWGLFPGGAGDVSTTVECFYALELMEAWAAEDAPRTRAKAWIARHDGVRRCRNLTKMFLAIGGEIPWSWLPSPWLYTLMFMKGSPFSIQDIATFTRVHIPAMLVLSLYRYRSPYATGALRELVRYEEHERDDPLTNSFRSNLAAWCAKRCLTFLRMNMGQDGTLAGYHSSTWLSLFALHALGVDLEAPIVQSAIASMRQNLIVNNGTGYAHQQTANAYVWNSALASRVLLEAAIPPTYPPLQRAKAYLLSKQQMEPRTRGPIGGWGFSSNNVKHPDCDDTVACLDAFMAFPDVPKSSVDVGVSFLFSMQNRDGGWSAFEHNCDKRWLERLPANDMHRSMCDPSTADITGRVVAFLLRRSIVSPTHPSVQRAISWLQANQCHDGSWYGRWGTTYLYGTWCAVQALVTANFSLSNTTLKRALRWLLSVQRLDGSFGERCESDVLGRYSPASAGQPTQTAWGLDALLYLYDCSTDSTMRSAIQRAATKAAAWLLDNKSADGWHDTLPNGSAFPGALYVTYHIYPRVWPVMALLHFRRSIVGHKERPEGG</sequence>
<protein>
    <submittedName>
        <fullName evidence="6">Sporulene cyclase</fullName>
    </submittedName>
</protein>
<reference evidence="6 7" key="1">
    <citation type="submission" date="2019-03" db="EMBL/GenBank/DDBJ databases">
        <title>Genomic Encyclopedia of Type Strains, Phase IV (KMG-IV): sequencing the most valuable type-strain genomes for metagenomic binning, comparative biology and taxonomic classification.</title>
        <authorList>
            <person name="Goeker M."/>
        </authorList>
    </citation>
    <scope>NUCLEOTIDE SEQUENCE [LARGE SCALE GENOMIC DNA]</scope>
    <source>
        <strain evidence="6 7">DSM 17974</strain>
    </source>
</reference>
<dbReference type="EMBL" id="SORF01000010">
    <property type="protein sequence ID" value="TDY44002.1"/>
    <property type="molecule type" value="Genomic_DNA"/>
</dbReference>
<comment type="similarity">
    <text evidence="2">Belongs to the terpene cyclase/mutase family.</text>
</comment>
<dbReference type="Proteomes" id="UP000294581">
    <property type="component" value="Unassembled WGS sequence"/>
</dbReference>